<dbReference type="EMBL" id="FUEG01000052">
    <property type="protein sequence ID" value="SJL18054.1"/>
    <property type="molecule type" value="Genomic_DNA"/>
</dbReference>
<feature type="compositionally biased region" description="Basic and acidic residues" evidence="1">
    <location>
        <begin position="12"/>
        <end position="26"/>
    </location>
</feature>
<organism evidence="2 3">
    <name type="scientific">Armillaria ostoyae</name>
    <name type="common">Armillaria root rot fungus</name>
    <dbReference type="NCBI Taxonomy" id="47428"/>
    <lineage>
        <taxon>Eukaryota</taxon>
        <taxon>Fungi</taxon>
        <taxon>Dikarya</taxon>
        <taxon>Basidiomycota</taxon>
        <taxon>Agaricomycotina</taxon>
        <taxon>Agaricomycetes</taxon>
        <taxon>Agaricomycetidae</taxon>
        <taxon>Agaricales</taxon>
        <taxon>Marasmiineae</taxon>
        <taxon>Physalacriaceae</taxon>
        <taxon>Armillaria</taxon>
    </lineage>
</organism>
<dbReference type="STRING" id="47428.A0A284SAM1"/>
<sequence>MSASTQKMPRPMSRDAPKFDSDEPENLHHFLGQMEDLFSDYSITDDDEKKKKLVRYTDAHTEEEWQALEEYDNGTFAEFKEAVLKNYPEAADAETSTWERLTCISRKFSNLGADERKLYLKFKHRFLTEAKKLQKPPALVTNRELVEKFTESLSPAFHANIMSRTSIKCAAAAGAAGAPVIAKPVKRQEDMHTLDEVVAEADDIALNSSTSYLLSTTSGSISSTGVTSGSGIKAEFEEVKQQVATLLDRIDNEHSGAGPSDNCWYDWKPGHFVRDWQNVQKHIAEGLLKLVDHRFMMADGTPIPCEPAHLCPMDRMLAMLSKRQEQMFWEDVSRPAGVFNISLPENASLYANKPRDARDKVIDKLHQDLQYWQTSAHVPMPVQPALQPQLLQAPTASTSSQPMNQLFDPNVFLNQMRSLFSQAGSQNATSNQNFEGQVLKGSDEGYGEEYVDPYDYSP</sequence>
<protein>
    <submittedName>
        <fullName evidence="2">Uncharacterized protein</fullName>
    </submittedName>
</protein>
<evidence type="ECO:0000313" key="3">
    <source>
        <dbReference type="Proteomes" id="UP000219338"/>
    </source>
</evidence>
<reference evidence="3" key="1">
    <citation type="journal article" date="2017" name="Nat. Ecol. Evol.">
        <title>Genome expansion and lineage-specific genetic innovations in the forest pathogenic fungi Armillaria.</title>
        <authorList>
            <person name="Sipos G."/>
            <person name="Prasanna A.N."/>
            <person name="Walter M.C."/>
            <person name="O'Connor E."/>
            <person name="Balint B."/>
            <person name="Krizsan K."/>
            <person name="Kiss B."/>
            <person name="Hess J."/>
            <person name="Varga T."/>
            <person name="Slot J."/>
            <person name="Riley R."/>
            <person name="Boka B."/>
            <person name="Rigling D."/>
            <person name="Barry K."/>
            <person name="Lee J."/>
            <person name="Mihaltcheva S."/>
            <person name="LaButti K."/>
            <person name="Lipzen A."/>
            <person name="Waldron R."/>
            <person name="Moloney N.M."/>
            <person name="Sperisen C."/>
            <person name="Kredics L."/>
            <person name="Vagvoelgyi C."/>
            <person name="Patrignani A."/>
            <person name="Fitzpatrick D."/>
            <person name="Nagy I."/>
            <person name="Doyle S."/>
            <person name="Anderson J.B."/>
            <person name="Grigoriev I.V."/>
            <person name="Gueldener U."/>
            <person name="Muensterkoetter M."/>
            <person name="Nagy L.G."/>
        </authorList>
    </citation>
    <scope>NUCLEOTIDE SEQUENCE [LARGE SCALE GENOMIC DNA]</scope>
    <source>
        <strain evidence="3">C18/9</strain>
    </source>
</reference>
<name>A0A284SAM1_ARMOS</name>
<keyword evidence="3" id="KW-1185">Reference proteome</keyword>
<evidence type="ECO:0000256" key="1">
    <source>
        <dbReference type="SAM" id="MobiDB-lite"/>
    </source>
</evidence>
<dbReference type="Proteomes" id="UP000219338">
    <property type="component" value="Unassembled WGS sequence"/>
</dbReference>
<feature type="compositionally biased region" description="Polar residues" evidence="1">
    <location>
        <begin position="423"/>
        <end position="435"/>
    </location>
</feature>
<proteinExistence type="predicted"/>
<accession>A0A284SAM1</accession>
<dbReference type="OMA" id="HANIMSR"/>
<feature type="region of interest" description="Disordered" evidence="1">
    <location>
        <begin position="1"/>
        <end position="26"/>
    </location>
</feature>
<gene>
    <name evidence="2" type="ORF">ARMOST_21626</name>
</gene>
<dbReference type="OrthoDB" id="2962718at2759"/>
<dbReference type="AlphaFoldDB" id="A0A284SAM1"/>
<evidence type="ECO:0000313" key="2">
    <source>
        <dbReference type="EMBL" id="SJL18054.1"/>
    </source>
</evidence>
<feature type="region of interest" description="Disordered" evidence="1">
    <location>
        <begin position="423"/>
        <end position="458"/>
    </location>
</feature>